<name>A0A1R4H5U0_9GAMM</name>
<evidence type="ECO:0000256" key="1">
    <source>
        <dbReference type="SAM" id="Phobius"/>
    </source>
</evidence>
<evidence type="ECO:0000313" key="2">
    <source>
        <dbReference type="EMBL" id="SJM91622.1"/>
    </source>
</evidence>
<dbReference type="OrthoDB" id="9904039at2"/>
<dbReference type="RefSeq" id="WP_087146621.1">
    <property type="nucleotide sequence ID" value="NZ_FUKJ01000148.1"/>
</dbReference>
<dbReference type="AlphaFoldDB" id="A0A1R4H5U0"/>
<keyword evidence="3" id="KW-1185">Reference proteome</keyword>
<gene>
    <name evidence="2" type="ORF">CRENPOLYSF2_2310013</name>
</gene>
<proteinExistence type="predicted"/>
<keyword evidence="1" id="KW-0812">Transmembrane</keyword>
<protein>
    <submittedName>
        <fullName evidence="2">Uncharacterized protein</fullName>
    </submittedName>
</protein>
<evidence type="ECO:0000313" key="3">
    <source>
        <dbReference type="Proteomes" id="UP000195442"/>
    </source>
</evidence>
<organism evidence="2 3">
    <name type="scientific">Crenothrix polyspora</name>
    <dbReference type="NCBI Taxonomy" id="360316"/>
    <lineage>
        <taxon>Bacteria</taxon>
        <taxon>Pseudomonadati</taxon>
        <taxon>Pseudomonadota</taxon>
        <taxon>Gammaproteobacteria</taxon>
        <taxon>Methylococcales</taxon>
        <taxon>Crenotrichaceae</taxon>
        <taxon>Crenothrix</taxon>
    </lineage>
</organism>
<dbReference type="EMBL" id="FUKJ01000148">
    <property type="protein sequence ID" value="SJM91622.1"/>
    <property type="molecule type" value="Genomic_DNA"/>
</dbReference>
<keyword evidence="1" id="KW-1133">Transmembrane helix</keyword>
<dbReference type="Proteomes" id="UP000195442">
    <property type="component" value="Unassembled WGS sequence"/>
</dbReference>
<feature type="transmembrane region" description="Helical" evidence="1">
    <location>
        <begin position="75"/>
        <end position="96"/>
    </location>
</feature>
<keyword evidence="1" id="KW-0472">Membrane</keyword>
<accession>A0A1R4H5U0</accession>
<reference evidence="3" key="1">
    <citation type="submission" date="2017-02" db="EMBL/GenBank/DDBJ databases">
        <authorList>
            <person name="Daims H."/>
        </authorList>
    </citation>
    <scope>NUCLEOTIDE SEQUENCE [LARGE SCALE GENOMIC DNA]</scope>
</reference>
<sequence length="98" mass="11281">MKSETDNINRFLDEQLLDLEQKFNLFMKEMENDLIFPSFISNGSDNDWDDDDFLMLDNHPTGEPKKHLVRIDKHTTVLCVTGSITVTVLVYLGMVLSS</sequence>